<feature type="domain" description="Endoribonuclease YicC-like C-terminal" evidence="7">
    <location>
        <begin position="178"/>
        <end position="294"/>
    </location>
</feature>
<dbReference type="Pfam" id="PF08340">
    <property type="entry name" value="YicC-like_C"/>
    <property type="match status" value="1"/>
</dbReference>
<dbReference type="STRING" id="1216932.CM240_1927"/>
<dbReference type="EMBL" id="HG917868">
    <property type="protein sequence ID" value="CDM69085.1"/>
    <property type="molecule type" value="Genomic_DNA"/>
</dbReference>
<evidence type="ECO:0000313" key="8">
    <source>
        <dbReference type="EMBL" id="CDM69085.1"/>
    </source>
</evidence>
<keyword evidence="4" id="KW-0378">Hydrolase</keyword>
<evidence type="ECO:0000259" key="6">
    <source>
        <dbReference type="Pfam" id="PF03755"/>
    </source>
</evidence>
<evidence type="ECO:0000313" key="9">
    <source>
        <dbReference type="Proteomes" id="UP000019426"/>
    </source>
</evidence>
<dbReference type="NCBIfam" id="TIGR00255">
    <property type="entry name" value="YicC/YloC family endoribonuclease"/>
    <property type="match status" value="1"/>
</dbReference>
<organism evidence="8 9">
    <name type="scientific">Clostridium bornimense</name>
    <dbReference type="NCBI Taxonomy" id="1216932"/>
    <lineage>
        <taxon>Bacteria</taxon>
        <taxon>Bacillati</taxon>
        <taxon>Bacillota</taxon>
        <taxon>Clostridia</taxon>
        <taxon>Eubacteriales</taxon>
        <taxon>Clostridiaceae</taxon>
        <taxon>Clostridium</taxon>
    </lineage>
</organism>
<dbReference type="InterPro" id="IPR013551">
    <property type="entry name" value="YicC-like_C"/>
</dbReference>
<dbReference type="PATRIC" id="fig|1216932.3.peg.1926"/>
<dbReference type="HOGENOM" id="CLU_076609_1_0_9"/>
<evidence type="ECO:0000259" key="7">
    <source>
        <dbReference type="Pfam" id="PF08340"/>
    </source>
</evidence>
<reference evidence="8 9" key="1">
    <citation type="submission" date="2013-11" db="EMBL/GenBank/DDBJ databases">
        <title>Complete genome sequence of Clostridum sp. M2/40.</title>
        <authorList>
            <person name="Wibberg D."/>
            <person name="Puehler A."/>
            <person name="Schlueter A."/>
        </authorList>
    </citation>
    <scope>NUCLEOTIDE SEQUENCE [LARGE SCALE GENOMIC DNA]</scope>
    <source>
        <strain evidence="9">M2/40</strain>
    </source>
</reference>
<keyword evidence="3" id="KW-0255">Endonuclease</keyword>
<dbReference type="GO" id="GO:0004521">
    <property type="term" value="F:RNA endonuclease activity"/>
    <property type="evidence" value="ECO:0007669"/>
    <property type="project" value="InterPro"/>
</dbReference>
<dbReference type="PANTHER" id="PTHR30636">
    <property type="entry name" value="UPF0701 PROTEIN YICC"/>
    <property type="match status" value="1"/>
</dbReference>
<dbReference type="OrthoDB" id="9771229at2"/>
<evidence type="ECO:0000256" key="1">
    <source>
        <dbReference type="ARBA" id="ARBA00001968"/>
    </source>
</evidence>
<dbReference type="InterPro" id="IPR013527">
    <property type="entry name" value="YicC-like_N"/>
</dbReference>
<gene>
    <name evidence="8" type="ORF">CM240_1927</name>
</gene>
<dbReference type="AlphaFoldDB" id="W6SHC0"/>
<comment type="cofactor">
    <cofactor evidence="1">
        <name>a divalent metal cation</name>
        <dbReference type="ChEBI" id="CHEBI:60240"/>
    </cofactor>
</comment>
<evidence type="ECO:0000256" key="3">
    <source>
        <dbReference type="ARBA" id="ARBA00022759"/>
    </source>
</evidence>
<dbReference type="InterPro" id="IPR005229">
    <property type="entry name" value="YicC/YloC-like"/>
</dbReference>
<evidence type="ECO:0000256" key="4">
    <source>
        <dbReference type="ARBA" id="ARBA00022801"/>
    </source>
</evidence>
<accession>W6SHC0</accession>
<dbReference type="eggNOG" id="COG1561">
    <property type="taxonomic scope" value="Bacteria"/>
</dbReference>
<dbReference type="Proteomes" id="UP000019426">
    <property type="component" value="Chromosome M2/40_rep1"/>
</dbReference>
<feature type="domain" description="Endoribonuclease YicC-like N-terminal" evidence="6">
    <location>
        <begin position="2"/>
        <end position="156"/>
    </location>
</feature>
<protein>
    <recommendedName>
        <fullName evidence="10">YicC family protein</fullName>
    </recommendedName>
</protein>
<evidence type="ECO:0000256" key="5">
    <source>
        <dbReference type="ARBA" id="ARBA00035648"/>
    </source>
</evidence>
<sequence>MLKSMTGFGRGIYSEGDLGFTIEMKSVNHRFLDLNIRMPRSLMATEDKIRKIISKSLTRGKVDIFITQNNNGKNSGVATFNKELGDSYFKCLTDMKEIYNLNDEPTLSLLSKFPDVITVETAELDEEEAFRVLKVALDEAVENIVLMRVKEGEKLKEDLLKKLQGIEKNVDLLCELGKDTVESYRVKLSERVEELLEGSNINVDENRIAQEVAIFADKSCVDEETVRLYSHINQMRDNLNLDEPVGRKLDFIVQEMNREANTIASKANDIRVTNISINIKNEIEKIREQIQNIE</sequence>
<dbReference type="PANTHER" id="PTHR30636:SF3">
    <property type="entry name" value="UPF0701 PROTEIN YICC"/>
    <property type="match status" value="1"/>
</dbReference>
<keyword evidence="2" id="KW-0540">Nuclease</keyword>
<evidence type="ECO:0000256" key="2">
    <source>
        <dbReference type="ARBA" id="ARBA00022722"/>
    </source>
</evidence>
<dbReference type="RefSeq" id="WP_044038754.1">
    <property type="nucleotide sequence ID" value="NZ_HG917868.1"/>
</dbReference>
<proteinExistence type="inferred from homology"/>
<comment type="similarity">
    <text evidence="5">Belongs to the YicC/YloC family.</text>
</comment>
<dbReference type="Pfam" id="PF03755">
    <property type="entry name" value="YicC-like_N"/>
    <property type="match status" value="1"/>
</dbReference>
<dbReference type="KEGG" id="clt:CM240_1927"/>
<dbReference type="GO" id="GO:0016787">
    <property type="term" value="F:hydrolase activity"/>
    <property type="evidence" value="ECO:0007669"/>
    <property type="project" value="UniProtKB-KW"/>
</dbReference>
<evidence type="ECO:0008006" key="10">
    <source>
        <dbReference type="Google" id="ProtNLM"/>
    </source>
</evidence>
<keyword evidence="9" id="KW-1185">Reference proteome</keyword>
<name>W6SHC0_9CLOT</name>